<feature type="region of interest" description="Disordered" evidence="1">
    <location>
        <begin position="115"/>
        <end position="156"/>
    </location>
</feature>
<accession>A0A0C9XEP5</accession>
<dbReference type="Proteomes" id="UP000054477">
    <property type="component" value="Unassembled WGS sequence"/>
</dbReference>
<protein>
    <submittedName>
        <fullName evidence="4">Uncharacterized protein</fullName>
    </submittedName>
</protein>
<dbReference type="EMBL" id="KN838785">
    <property type="protein sequence ID" value="KIJ94617.1"/>
    <property type="molecule type" value="Genomic_DNA"/>
</dbReference>
<proteinExistence type="predicted"/>
<dbReference type="AlphaFoldDB" id="A0A0C9XEP5"/>
<feature type="domain" description="PEX14-like helix-turn-helix" evidence="3">
    <location>
        <begin position="15"/>
        <end position="81"/>
    </location>
</feature>
<keyword evidence="5" id="KW-1185">Reference proteome</keyword>
<dbReference type="OrthoDB" id="9936937at2759"/>
<evidence type="ECO:0000313" key="5">
    <source>
        <dbReference type="Proteomes" id="UP000054477"/>
    </source>
</evidence>
<feature type="region of interest" description="Disordered" evidence="1">
    <location>
        <begin position="70"/>
        <end position="98"/>
    </location>
</feature>
<dbReference type="HOGENOM" id="CLU_070882_2_1_1"/>
<organism evidence="4 5">
    <name type="scientific">Laccaria amethystina LaAM-08-1</name>
    <dbReference type="NCBI Taxonomy" id="1095629"/>
    <lineage>
        <taxon>Eukaryota</taxon>
        <taxon>Fungi</taxon>
        <taxon>Dikarya</taxon>
        <taxon>Basidiomycota</taxon>
        <taxon>Agaricomycotina</taxon>
        <taxon>Agaricomycetes</taxon>
        <taxon>Agaricomycetidae</taxon>
        <taxon>Agaricales</taxon>
        <taxon>Agaricineae</taxon>
        <taxon>Hydnangiaceae</taxon>
        <taxon>Laccaria</taxon>
    </lineage>
</organism>
<dbReference type="InterPro" id="IPR040554">
    <property type="entry name" value="KPWE_PEX14_dom"/>
</dbReference>
<dbReference type="PANTHER" id="PTHR36855:SF1">
    <property type="entry name" value="PEROXISOME MEMBRANE ANCHOR PROTEIN PEX14P N-TERMINAL DOMAIN-CONTAINING PROTEIN"/>
    <property type="match status" value="1"/>
</dbReference>
<feature type="domain" description="Peroxisomal membrane protein PEX14-like KPWE" evidence="2">
    <location>
        <begin position="104"/>
        <end position="149"/>
    </location>
</feature>
<reference evidence="4 5" key="1">
    <citation type="submission" date="2014-04" db="EMBL/GenBank/DDBJ databases">
        <authorList>
            <consortium name="DOE Joint Genome Institute"/>
            <person name="Kuo A."/>
            <person name="Kohler A."/>
            <person name="Nagy L.G."/>
            <person name="Floudas D."/>
            <person name="Copeland A."/>
            <person name="Barry K.W."/>
            <person name="Cichocki N."/>
            <person name="Veneault-Fourrey C."/>
            <person name="LaButti K."/>
            <person name="Lindquist E.A."/>
            <person name="Lipzen A."/>
            <person name="Lundell T."/>
            <person name="Morin E."/>
            <person name="Murat C."/>
            <person name="Sun H."/>
            <person name="Tunlid A."/>
            <person name="Henrissat B."/>
            <person name="Grigoriev I.V."/>
            <person name="Hibbett D.S."/>
            <person name="Martin F."/>
            <person name="Nordberg H.P."/>
            <person name="Cantor M.N."/>
            <person name="Hua S.X."/>
        </authorList>
    </citation>
    <scope>NUCLEOTIDE SEQUENCE [LARGE SCALE GENOMIC DNA]</scope>
    <source>
        <strain evidence="4 5">LaAM-08-1</strain>
    </source>
</reference>
<dbReference type="PANTHER" id="PTHR36855">
    <property type="entry name" value="CHROMOSOME 10, WHOLE GENOME SHOTGUN SEQUENCE"/>
    <property type="match status" value="1"/>
</dbReference>
<dbReference type="Pfam" id="PF25871">
    <property type="entry name" value="HTH_76"/>
    <property type="match status" value="1"/>
</dbReference>
<feature type="compositionally biased region" description="Polar residues" evidence="1">
    <location>
        <begin position="82"/>
        <end position="98"/>
    </location>
</feature>
<sequence length="156" mass="17234">MLAEQELPPPPSLNLLDQYGAYPFAEDETYQQGLASILAGNALATNPDPEEMLRRTRVFYFNRVTGSSISMDEAREYEHSRQTPSASQASYEPSLSNEGETRILTFAELKELIESGKTDQIPNNKVISEALNDAPPSESTAPTKKKPWEIVTGNNA</sequence>
<evidence type="ECO:0000259" key="3">
    <source>
        <dbReference type="Pfam" id="PF25871"/>
    </source>
</evidence>
<reference evidence="5" key="2">
    <citation type="submission" date="2015-01" db="EMBL/GenBank/DDBJ databases">
        <title>Evolutionary Origins and Diversification of the Mycorrhizal Mutualists.</title>
        <authorList>
            <consortium name="DOE Joint Genome Institute"/>
            <consortium name="Mycorrhizal Genomics Consortium"/>
            <person name="Kohler A."/>
            <person name="Kuo A."/>
            <person name="Nagy L.G."/>
            <person name="Floudas D."/>
            <person name="Copeland A."/>
            <person name="Barry K.W."/>
            <person name="Cichocki N."/>
            <person name="Veneault-Fourrey C."/>
            <person name="LaButti K."/>
            <person name="Lindquist E.A."/>
            <person name="Lipzen A."/>
            <person name="Lundell T."/>
            <person name="Morin E."/>
            <person name="Murat C."/>
            <person name="Riley R."/>
            <person name="Ohm R."/>
            <person name="Sun H."/>
            <person name="Tunlid A."/>
            <person name="Henrissat B."/>
            <person name="Grigoriev I.V."/>
            <person name="Hibbett D.S."/>
            <person name="Martin F."/>
        </authorList>
    </citation>
    <scope>NUCLEOTIDE SEQUENCE [LARGE SCALE GENOMIC DNA]</scope>
    <source>
        <strain evidence="5">LaAM-08-1</strain>
    </source>
</reference>
<dbReference type="InterPro" id="IPR058841">
    <property type="entry name" value="HTH_76"/>
</dbReference>
<feature type="compositionally biased region" description="Basic and acidic residues" evidence="1">
    <location>
        <begin position="72"/>
        <end position="81"/>
    </location>
</feature>
<gene>
    <name evidence="4" type="ORF">K443DRAFT_110101</name>
</gene>
<evidence type="ECO:0000256" key="1">
    <source>
        <dbReference type="SAM" id="MobiDB-lite"/>
    </source>
</evidence>
<name>A0A0C9XEP5_9AGAR</name>
<evidence type="ECO:0000313" key="4">
    <source>
        <dbReference type="EMBL" id="KIJ94617.1"/>
    </source>
</evidence>
<dbReference type="STRING" id="1095629.A0A0C9XEP5"/>
<dbReference type="Pfam" id="PF17733">
    <property type="entry name" value="KPWE_dom"/>
    <property type="match status" value="1"/>
</dbReference>
<evidence type="ECO:0000259" key="2">
    <source>
        <dbReference type="Pfam" id="PF17733"/>
    </source>
</evidence>